<comment type="caution">
    <text evidence="1">The sequence shown here is derived from an EMBL/GenBank/DDBJ whole genome shotgun (WGS) entry which is preliminary data.</text>
</comment>
<protein>
    <recommendedName>
        <fullName evidence="3">SnoaL-like protein</fullName>
    </recommendedName>
</protein>
<dbReference type="EMBL" id="PJMW01000001">
    <property type="protein sequence ID" value="PKV98678.1"/>
    <property type="molecule type" value="Genomic_DNA"/>
</dbReference>
<gene>
    <name evidence="1" type="ORF">ATK86_0700</name>
</gene>
<dbReference type="AlphaFoldDB" id="A0A2N3WXV5"/>
<evidence type="ECO:0008006" key="3">
    <source>
        <dbReference type="Google" id="ProtNLM"/>
    </source>
</evidence>
<reference evidence="1 2" key="1">
    <citation type="submission" date="2017-12" db="EMBL/GenBank/DDBJ databases">
        <title>Sequencing the genomes of 1000 Actinobacteria strains.</title>
        <authorList>
            <person name="Klenk H.-P."/>
        </authorList>
    </citation>
    <scope>NUCLEOTIDE SEQUENCE [LARGE SCALE GENOMIC DNA]</scope>
    <source>
        <strain evidence="1 2">DSM 44489</strain>
    </source>
</reference>
<keyword evidence="2" id="KW-1185">Reference proteome</keyword>
<evidence type="ECO:0000313" key="1">
    <source>
        <dbReference type="EMBL" id="PKV98678.1"/>
    </source>
</evidence>
<dbReference type="OrthoDB" id="4550025at2"/>
<accession>A0A2N3WXV5</accession>
<proteinExistence type="predicted"/>
<evidence type="ECO:0000313" key="2">
    <source>
        <dbReference type="Proteomes" id="UP000233766"/>
    </source>
</evidence>
<organism evidence="1 2">
    <name type="scientific">Nocardia fluminea</name>
    <dbReference type="NCBI Taxonomy" id="134984"/>
    <lineage>
        <taxon>Bacteria</taxon>
        <taxon>Bacillati</taxon>
        <taxon>Actinomycetota</taxon>
        <taxon>Actinomycetes</taxon>
        <taxon>Mycobacteriales</taxon>
        <taxon>Nocardiaceae</taxon>
        <taxon>Nocardia</taxon>
    </lineage>
</organism>
<dbReference type="InterPro" id="IPR032710">
    <property type="entry name" value="NTF2-like_dom_sf"/>
</dbReference>
<dbReference type="RefSeq" id="WP_101463102.1">
    <property type="nucleotide sequence ID" value="NZ_JBICWE010000002.1"/>
</dbReference>
<dbReference type="Proteomes" id="UP000233766">
    <property type="component" value="Unassembled WGS sequence"/>
</dbReference>
<dbReference type="SUPFAM" id="SSF54427">
    <property type="entry name" value="NTF2-like"/>
    <property type="match status" value="1"/>
</dbReference>
<sequence length="122" mass="13345">MTTSTRTNAELAQAWLDALDNVDNFAPLCAPGAQVWHSNDNIWISFEKAIENVHTVGGLPTMTNRRFTVTDDGFLVQFSGELNGQKIHNTIIVRTENGFATHAEEYIGLELDPAVLGTVSNA</sequence>
<name>A0A2N3WXV5_9NOCA</name>